<evidence type="ECO:0000313" key="15">
    <source>
        <dbReference type="EMBL" id="GAA29846.2"/>
    </source>
</evidence>
<evidence type="ECO:0000256" key="8">
    <source>
        <dbReference type="ARBA" id="ARBA00022777"/>
    </source>
</evidence>
<evidence type="ECO:0000256" key="13">
    <source>
        <dbReference type="SAM" id="MobiDB-lite"/>
    </source>
</evidence>
<keyword evidence="10" id="KW-0460">Magnesium</keyword>
<evidence type="ECO:0000256" key="4">
    <source>
        <dbReference type="ARBA" id="ARBA00022527"/>
    </source>
</evidence>
<accession>H2KQF8</accession>
<dbReference type="Gene3D" id="3.30.200.20">
    <property type="entry name" value="Phosphorylase Kinase, domain 1"/>
    <property type="match status" value="1"/>
</dbReference>
<dbReference type="InterPro" id="IPR036388">
    <property type="entry name" value="WH-like_DNA-bd_sf"/>
</dbReference>
<dbReference type="InterPro" id="IPR011009">
    <property type="entry name" value="Kinase-like_dom_sf"/>
</dbReference>
<dbReference type="SUPFAM" id="SSF56112">
    <property type="entry name" value="Protein kinase-like (PK-like)"/>
    <property type="match status" value="1"/>
</dbReference>
<evidence type="ECO:0000259" key="14">
    <source>
        <dbReference type="SMART" id="SM00090"/>
    </source>
</evidence>
<dbReference type="PANTHER" id="PTHR45852">
    <property type="entry name" value="SER/THR-PROTEIN KINASE RIO2"/>
    <property type="match status" value="1"/>
</dbReference>
<reference key="2">
    <citation type="submission" date="2011-10" db="EMBL/GenBank/DDBJ databases">
        <title>The genome and transcriptome sequence of Clonorchis sinensis provide insights into the carcinogenic liver fluke.</title>
        <authorList>
            <person name="Wang X."/>
            <person name="Huang Y."/>
            <person name="Chen W."/>
            <person name="Liu H."/>
            <person name="Guo L."/>
            <person name="Chen Y."/>
            <person name="Luo F."/>
            <person name="Zhou W."/>
            <person name="Sun J."/>
            <person name="Mao Q."/>
            <person name="Liang P."/>
            <person name="Zhou C."/>
            <person name="Tian Y."/>
            <person name="Men J."/>
            <person name="Lv X."/>
            <person name="Huang L."/>
            <person name="Zhou J."/>
            <person name="Hu Y."/>
            <person name="Li R."/>
            <person name="Zhang F."/>
            <person name="Lei H."/>
            <person name="Li X."/>
            <person name="Hu X."/>
            <person name="Liang C."/>
            <person name="Xu J."/>
            <person name="Wu Z."/>
            <person name="Yu X."/>
        </authorList>
    </citation>
    <scope>NUCLEOTIDE SEQUENCE</scope>
    <source>
        <strain>Henan</strain>
    </source>
</reference>
<dbReference type="GO" id="GO:0030490">
    <property type="term" value="P:maturation of SSU-rRNA"/>
    <property type="evidence" value="ECO:0007669"/>
    <property type="project" value="TreeGrafter"/>
</dbReference>
<dbReference type="InterPro" id="IPR018934">
    <property type="entry name" value="RIO_dom"/>
</dbReference>
<comment type="cofactor">
    <cofactor evidence="1">
        <name>Mg(2+)</name>
        <dbReference type="ChEBI" id="CHEBI:18420"/>
    </cofactor>
</comment>
<evidence type="ECO:0000256" key="10">
    <source>
        <dbReference type="ARBA" id="ARBA00022842"/>
    </source>
</evidence>
<dbReference type="GO" id="GO:0004674">
    <property type="term" value="F:protein serine/threonine kinase activity"/>
    <property type="evidence" value="ECO:0007669"/>
    <property type="project" value="UniProtKB-KW"/>
</dbReference>
<comment type="similarity">
    <text evidence="2">Belongs to the protein kinase superfamily. RIO-type Ser/Thr kinase family.</text>
</comment>
<dbReference type="CDD" id="cd05144">
    <property type="entry name" value="RIO2_C"/>
    <property type="match status" value="1"/>
</dbReference>
<evidence type="ECO:0000256" key="3">
    <source>
        <dbReference type="ARBA" id="ARBA00012513"/>
    </source>
</evidence>
<organism evidence="15 16">
    <name type="scientific">Clonorchis sinensis</name>
    <name type="common">Chinese liver fluke</name>
    <dbReference type="NCBI Taxonomy" id="79923"/>
    <lineage>
        <taxon>Eukaryota</taxon>
        <taxon>Metazoa</taxon>
        <taxon>Spiralia</taxon>
        <taxon>Lophotrochozoa</taxon>
        <taxon>Platyhelminthes</taxon>
        <taxon>Trematoda</taxon>
        <taxon>Digenea</taxon>
        <taxon>Opisthorchiida</taxon>
        <taxon>Opisthorchiata</taxon>
        <taxon>Opisthorchiidae</taxon>
        <taxon>Clonorchis</taxon>
    </lineage>
</organism>
<dbReference type="InterPro" id="IPR000687">
    <property type="entry name" value="RIO_kinase"/>
</dbReference>
<feature type="compositionally biased region" description="Basic and acidic residues" evidence="13">
    <location>
        <begin position="455"/>
        <end position="464"/>
    </location>
</feature>
<dbReference type="GO" id="GO:0046872">
    <property type="term" value="F:metal ion binding"/>
    <property type="evidence" value="ECO:0007669"/>
    <property type="project" value="UniProtKB-KW"/>
</dbReference>
<dbReference type="InterPro" id="IPR036390">
    <property type="entry name" value="WH_DNA-bd_sf"/>
</dbReference>
<feature type="compositionally biased region" description="Acidic residues" evidence="13">
    <location>
        <begin position="439"/>
        <end position="454"/>
    </location>
</feature>
<dbReference type="Pfam" id="PF01163">
    <property type="entry name" value="RIO1"/>
    <property type="match status" value="1"/>
</dbReference>
<feature type="domain" description="RIO kinase" evidence="14">
    <location>
        <begin position="72"/>
        <end position="341"/>
    </location>
</feature>
<keyword evidence="7" id="KW-0547">Nucleotide-binding</keyword>
<keyword evidence="16" id="KW-1185">Reference proteome</keyword>
<protein>
    <recommendedName>
        <fullName evidence="3">non-specific serine/threonine protein kinase</fullName>
        <ecNumber evidence="3">2.7.11.1</ecNumber>
    </recommendedName>
</protein>
<dbReference type="EMBL" id="DF143000">
    <property type="protein sequence ID" value="GAA29846.2"/>
    <property type="molecule type" value="Genomic_DNA"/>
</dbReference>
<evidence type="ECO:0000313" key="16">
    <source>
        <dbReference type="Proteomes" id="UP000008909"/>
    </source>
</evidence>
<dbReference type="GO" id="GO:0005829">
    <property type="term" value="C:cytosol"/>
    <property type="evidence" value="ECO:0007669"/>
    <property type="project" value="TreeGrafter"/>
</dbReference>
<dbReference type="Gene3D" id="1.10.510.10">
    <property type="entry name" value="Transferase(Phosphotransferase) domain 1"/>
    <property type="match status" value="1"/>
</dbReference>
<reference evidence="15" key="1">
    <citation type="journal article" date="2011" name="Genome Biol.">
        <title>The draft genome of the carcinogenic human liver fluke Clonorchis sinensis.</title>
        <authorList>
            <person name="Wang X."/>
            <person name="Chen W."/>
            <person name="Huang Y."/>
            <person name="Sun J."/>
            <person name="Men J."/>
            <person name="Liu H."/>
            <person name="Luo F."/>
            <person name="Guo L."/>
            <person name="Lv X."/>
            <person name="Deng C."/>
            <person name="Zhou C."/>
            <person name="Fan Y."/>
            <person name="Li X."/>
            <person name="Huang L."/>
            <person name="Hu Y."/>
            <person name="Liang C."/>
            <person name="Hu X."/>
            <person name="Xu J."/>
            <person name="Yu X."/>
        </authorList>
    </citation>
    <scope>NUCLEOTIDE SEQUENCE [LARGE SCALE GENOMIC DNA]</scope>
    <source>
        <strain evidence="15">Henan</strain>
    </source>
</reference>
<comment type="catalytic activity">
    <reaction evidence="12">
        <text>L-seryl-[protein] + ATP = O-phospho-L-seryl-[protein] + ADP + H(+)</text>
        <dbReference type="Rhea" id="RHEA:17989"/>
        <dbReference type="Rhea" id="RHEA-COMP:9863"/>
        <dbReference type="Rhea" id="RHEA-COMP:11604"/>
        <dbReference type="ChEBI" id="CHEBI:15378"/>
        <dbReference type="ChEBI" id="CHEBI:29999"/>
        <dbReference type="ChEBI" id="CHEBI:30616"/>
        <dbReference type="ChEBI" id="CHEBI:83421"/>
        <dbReference type="ChEBI" id="CHEBI:456216"/>
        <dbReference type="EC" id="2.7.11.1"/>
    </reaction>
</comment>
<dbReference type="PANTHER" id="PTHR45852:SF1">
    <property type="entry name" value="SERINE_THREONINE-PROTEIN KINASE RIO2"/>
    <property type="match status" value="1"/>
</dbReference>
<comment type="catalytic activity">
    <reaction evidence="11">
        <text>L-threonyl-[protein] + ATP = O-phospho-L-threonyl-[protein] + ADP + H(+)</text>
        <dbReference type="Rhea" id="RHEA:46608"/>
        <dbReference type="Rhea" id="RHEA-COMP:11060"/>
        <dbReference type="Rhea" id="RHEA-COMP:11605"/>
        <dbReference type="ChEBI" id="CHEBI:15378"/>
        <dbReference type="ChEBI" id="CHEBI:30013"/>
        <dbReference type="ChEBI" id="CHEBI:30616"/>
        <dbReference type="ChEBI" id="CHEBI:61977"/>
        <dbReference type="ChEBI" id="CHEBI:456216"/>
        <dbReference type="EC" id="2.7.11.1"/>
    </reaction>
</comment>
<dbReference type="FunFam" id="3.30.200.20:FF:000052">
    <property type="entry name" value="Serine/threonine-protein kinase RIO2"/>
    <property type="match status" value="1"/>
</dbReference>
<dbReference type="InterPro" id="IPR030484">
    <property type="entry name" value="Rio2"/>
</dbReference>
<keyword evidence="8 15" id="KW-0418">Kinase</keyword>
<proteinExistence type="inferred from homology"/>
<evidence type="ECO:0000256" key="9">
    <source>
        <dbReference type="ARBA" id="ARBA00022840"/>
    </source>
</evidence>
<dbReference type="AlphaFoldDB" id="H2KQF8"/>
<dbReference type="Proteomes" id="UP000008909">
    <property type="component" value="Unassembled WGS sequence"/>
</dbReference>
<name>H2KQF8_CLOSI</name>
<dbReference type="Pfam" id="PF09202">
    <property type="entry name" value="Rio2_N"/>
    <property type="match status" value="1"/>
</dbReference>
<evidence type="ECO:0000256" key="1">
    <source>
        <dbReference type="ARBA" id="ARBA00001946"/>
    </source>
</evidence>
<dbReference type="Gene3D" id="1.10.10.10">
    <property type="entry name" value="Winged helix-like DNA-binding domain superfamily/Winged helix DNA-binding domain"/>
    <property type="match status" value="1"/>
</dbReference>
<keyword evidence="4" id="KW-0723">Serine/threonine-protein kinase</keyword>
<dbReference type="GO" id="GO:0005524">
    <property type="term" value="F:ATP binding"/>
    <property type="evidence" value="ECO:0007669"/>
    <property type="project" value="UniProtKB-KW"/>
</dbReference>
<dbReference type="SUPFAM" id="SSF46785">
    <property type="entry name" value="Winged helix' DNA-binding domain"/>
    <property type="match status" value="1"/>
</dbReference>
<evidence type="ECO:0000256" key="2">
    <source>
        <dbReference type="ARBA" id="ARBA00009196"/>
    </source>
</evidence>
<evidence type="ECO:0000256" key="7">
    <source>
        <dbReference type="ARBA" id="ARBA00022741"/>
    </source>
</evidence>
<dbReference type="PROSITE" id="PS01245">
    <property type="entry name" value="RIO1"/>
    <property type="match status" value="1"/>
</dbReference>
<evidence type="ECO:0000256" key="11">
    <source>
        <dbReference type="ARBA" id="ARBA00047899"/>
    </source>
</evidence>
<dbReference type="EC" id="2.7.11.1" evidence="3"/>
<dbReference type="InterPro" id="IPR018935">
    <property type="entry name" value="RIO_kinase_CS"/>
</dbReference>
<evidence type="ECO:0000256" key="6">
    <source>
        <dbReference type="ARBA" id="ARBA00022723"/>
    </source>
</evidence>
<feature type="region of interest" description="Disordered" evidence="13">
    <location>
        <begin position="371"/>
        <end position="469"/>
    </location>
</feature>
<keyword evidence="9" id="KW-0067">ATP-binding</keyword>
<evidence type="ECO:0000256" key="12">
    <source>
        <dbReference type="ARBA" id="ARBA00048679"/>
    </source>
</evidence>
<dbReference type="SMART" id="SM00090">
    <property type="entry name" value="RIO"/>
    <property type="match status" value="1"/>
</dbReference>
<evidence type="ECO:0000256" key="5">
    <source>
        <dbReference type="ARBA" id="ARBA00022679"/>
    </source>
</evidence>
<feature type="compositionally biased region" description="Acidic residues" evidence="13">
    <location>
        <begin position="402"/>
        <end position="419"/>
    </location>
</feature>
<keyword evidence="5" id="KW-0808">Transferase</keyword>
<dbReference type="GO" id="GO:0030688">
    <property type="term" value="C:preribosome, small subunit precursor"/>
    <property type="evidence" value="ECO:0007669"/>
    <property type="project" value="TreeGrafter"/>
</dbReference>
<keyword evidence="6" id="KW-0479">Metal-binding</keyword>
<dbReference type="InterPro" id="IPR015285">
    <property type="entry name" value="RIO2_wHTH_N"/>
</dbReference>
<gene>
    <name evidence="15" type="ORF">CLF_103812</name>
</gene>
<sequence>MPKTIRLDSFRYITNEAWRALIAIEMGMKNHEVVPLELAQKISRCKRSGSGFLKLIKDQLVSNSLVAYESDSRRCVCGYRLTNLGYDYLALHQLFNSGQLCDLGTMIGAGKESDVYLAVAGNNCGQQIADETTFELMKIDFGSPVVVKFHRLGRTSFRKVKEKREYHQHRKACSWLYLDRLASSREFLMMKALHSHHVAVPQPLAHNRNAVVMSYVADSCPLSRVVPSVLRVLDGLLAKELYSQAREMLQKIASLGLIHGDFNEFNLMVVGLGDVELDAVTEDTPLTVKLVLIDFPQMISRAHPTAETIYRRDAEGIVSFFSRFFEIPEEDLPLSLSEITFPFVPDDVGRDTATLRWEPYRTHDVEVKAPGFPSKKFQRRGRTRDDHQVLLGATSGRKAPCSEDDGDDESNNSSEDSECEVSSAESIESDQDSAHRTEDEESQSAEQSSLDDEPSDKTDLRPIPEAKLPTVPEIKTSNGLCAYFGCHALVTSNIRYISTNYLGNMIHSVIAVFSVINLIYCAKEQSEVCSSAVIAEVRGRQDLKGKEDFVVKLKHALFIVHDYLGLLSLTR</sequence>